<evidence type="ECO:0000313" key="2">
    <source>
        <dbReference type="EMBL" id="PLW27631.1"/>
    </source>
</evidence>
<dbReference type="EMBL" id="PGCI01000398">
    <property type="protein sequence ID" value="PLW27631.1"/>
    <property type="molecule type" value="Genomic_DNA"/>
</dbReference>
<gene>
    <name evidence="2" type="ORF">PCASD_21169</name>
</gene>
<organism evidence="2 3">
    <name type="scientific">Puccinia coronata f. sp. avenae</name>
    <dbReference type="NCBI Taxonomy" id="200324"/>
    <lineage>
        <taxon>Eukaryota</taxon>
        <taxon>Fungi</taxon>
        <taxon>Dikarya</taxon>
        <taxon>Basidiomycota</taxon>
        <taxon>Pucciniomycotina</taxon>
        <taxon>Pucciniomycetes</taxon>
        <taxon>Pucciniales</taxon>
        <taxon>Pucciniaceae</taxon>
        <taxon>Puccinia</taxon>
    </lineage>
</organism>
<accession>A0A2N5TQ84</accession>
<dbReference type="Proteomes" id="UP000235392">
    <property type="component" value="Unassembled WGS sequence"/>
</dbReference>
<protein>
    <submittedName>
        <fullName evidence="2">Uncharacterized protein</fullName>
    </submittedName>
</protein>
<evidence type="ECO:0000313" key="3">
    <source>
        <dbReference type="Proteomes" id="UP000235392"/>
    </source>
</evidence>
<name>A0A2N5TQ84_9BASI</name>
<evidence type="ECO:0000256" key="1">
    <source>
        <dbReference type="SAM" id="MobiDB-lite"/>
    </source>
</evidence>
<proteinExistence type="predicted"/>
<reference evidence="2 3" key="1">
    <citation type="submission" date="2017-11" db="EMBL/GenBank/DDBJ databases">
        <title>De novo assembly and phasing of dikaryotic genomes from two isolates of Puccinia coronata f. sp. avenae, the causal agent of oat crown rust.</title>
        <authorList>
            <person name="Miller M.E."/>
            <person name="Zhang Y."/>
            <person name="Omidvar V."/>
            <person name="Sperschneider J."/>
            <person name="Schwessinger B."/>
            <person name="Raley C."/>
            <person name="Palmer J.M."/>
            <person name="Garnica D."/>
            <person name="Upadhyaya N."/>
            <person name="Rathjen J."/>
            <person name="Taylor J.M."/>
            <person name="Park R.F."/>
            <person name="Dodds P.N."/>
            <person name="Hirsch C.D."/>
            <person name="Kianian S.F."/>
            <person name="Figueroa M."/>
        </authorList>
    </citation>
    <scope>NUCLEOTIDE SEQUENCE [LARGE SCALE GENOMIC DNA]</scope>
    <source>
        <strain evidence="2">12SD80</strain>
    </source>
</reference>
<comment type="caution">
    <text evidence="2">The sequence shown here is derived from an EMBL/GenBank/DDBJ whole genome shotgun (WGS) entry which is preliminary data.</text>
</comment>
<feature type="region of interest" description="Disordered" evidence="1">
    <location>
        <begin position="1"/>
        <end position="21"/>
    </location>
</feature>
<dbReference type="AlphaFoldDB" id="A0A2N5TQ84"/>
<sequence>MEHSNCKDSNAHAEGCDDGEQAKDDFPFVGCVPAAWAEVCRDVYTPHTVGVAQW</sequence>